<proteinExistence type="predicted"/>
<feature type="transmembrane region" description="Helical" evidence="8">
    <location>
        <begin position="268"/>
        <end position="287"/>
    </location>
</feature>
<evidence type="ECO:0000256" key="2">
    <source>
        <dbReference type="ARBA" id="ARBA00022692"/>
    </source>
</evidence>
<dbReference type="Pfam" id="PF00001">
    <property type="entry name" value="7tm_1"/>
    <property type="match status" value="1"/>
</dbReference>
<dbReference type="EMBL" id="CAJNOR010002137">
    <property type="protein sequence ID" value="CAF1252788.1"/>
    <property type="molecule type" value="Genomic_DNA"/>
</dbReference>
<keyword evidence="3 8" id="KW-1133">Transmembrane helix</keyword>
<keyword evidence="12" id="KW-1185">Reference proteome</keyword>
<dbReference type="EMBL" id="CAJNOJ010000013">
    <property type="protein sequence ID" value="CAF0800732.1"/>
    <property type="molecule type" value="Genomic_DNA"/>
</dbReference>
<feature type="transmembrane region" description="Helical" evidence="8">
    <location>
        <begin position="52"/>
        <end position="79"/>
    </location>
</feature>
<evidence type="ECO:0000313" key="11">
    <source>
        <dbReference type="EMBL" id="CAF1252788.1"/>
    </source>
</evidence>
<comment type="caution">
    <text evidence="11">The sequence shown here is derived from an EMBL/GenBank/DDBJ whole genome shotgun (WGS) entry which is preliminary data.</text>
</comment>
<dbReference type="AlphaFoldDB" id="A0A815A7A8"/>
<dbReference type="PRINTS" id="PR00237">
    <property type="entry name" value="GPCRRHODOPSN"/>
</dbReference>
<reference evidence="11" key="1">
    <citation type="submission" date="2021-02" db="EMBL/GenBank/DDBJ databases">
        <authorList>
            <person name="Nowell W R."/>
        </authorList>
    </citation>
    <scope>NUCLEOTIDE SEQUENCE</scope>
</reference>
<dbReference type="Proteomes" id="UP000663852">
    <property type="component" value="Unassembled WGS sequence"/>
</dbReference>
<feature type="transmembrane region" description="Helical" evidence="8">
    <location>
        <begin position="133"/>
        <end position="158"/>
    </location>
</feature>
<dbReference type="GO" id="GO:0005886">
    <property type="term" value="C:plasma membrane"/>
    <property type="evidence" value="ECO:0007669"/>
    <property type="project" value="TreeGrafter"/>
</dbReference>
<comment type="subcellular location">
    <subcellularLocation>
        <location evidence="1">Membrane</location>
        <topology evidence="1">Multi-pass membrane protein</topology>
    </subcellularLocation>
</comment>
<keyword evidence="2 8" id="KW-0812">Transmembrane</keyword>
<organism evidence="11 12">
    <name type="scientific">Adineta ricciae</name>
    <name type="common">Rotifer</name>
    <dbReference type="NCBI Taxonomy" id="249248"/>
    <lineage>
        <taxon>Eukaryota</taxon>
        <taxon>Metazoa</taxon>
        <taxon>Spiralia</taxon>
        <taxon>Gnathifera</taxon>
        <taxon>Rotifera</taxon>
        <taxon>Eurotatoria</taxon>
        <taxon>Bdelloidea</taxon>
        <taxon>Adinetida</taxon>
        <taxon>Adinetidae</taxon>
        <taxon>Adineta</taxon>
    </lineage>
</organism>
<evidence type="ECO:0000256" key="1">
    <source>
        <dbReference type="ARBA" id="ARBA00004141"/>
    </source>
</evidence>
<name>A0A815A7A8_ADIRI</name>
<evidence type="ECO:0000313" key="12">
    <source>
        <dbReference type="Proteomes" id="UP000663828"/>
    </source>
</evidence>
<dbReference type="Gene3D" id="1.20.1070.10">
    <property type="entry name" value="Rhodopsin 7-helix transmembrane proteins"/>
    <property type="match status" value="1"/>
</dbReference>
<dbReference type="InterPro" id="IPR000276">
    <property type="entry name" value="GPCR_Rhodpsn"/>
</dbReference>
<feature type="transmembrane region" description="Helical" evidence="8">
    <location>
        <begin position="20"/>
        <end position="40"/>
    </location>
</feature>
<dbReference type="GO" id="GO:0004930">
    <property type="term" value="F:G protein-coupled receptor activity"/>
    <property type="evidence" value="ECO:0007669"/>
    <property type="project" value="UniProtKB-KW"/>
</dbReference>
<keyword evidence="4" id="KW-0297">G-protein coupled receptor</keyword>
<accession>A0A815A7A8</accession>
<feature type="domain" description="G-protein coupled receptors family 1 profile" evidence="9">
    <location>
        <begin position="32"/>
        <end position="288"/>
    </location>
</feature>
<evidence type="ECO:0000256" key="4">
    <source>
        <dbReference type="ARBA" id="ARBA00023040"/>
    </source>
</evidence>
<dbReference type="SUPFAM" id="SSF81321">
    <property type="entry name" value="Family A G protein-coupled receptor-like"/>
    <property type="match status" value="1"/>
</dbReference>
<evidence type="ECO:0000256" key="8">
    <source>
        <dbReference type="SAM" id="Phobius"/>
    </source>
</evidence>
<evidence type="ECO:0000256" key="5">
    <source>
        <dbReference type="ARBA" id="ARBA00023136"/>
    </source>
</evidence>
<protein>
    <recommendedName>
        <fullName evidence="9">G-protein coupled receptors family 1 profile domain-containing protein</fullName>
    </recommendedName>
</protein>
<evidence type="ECO:0000313" key="10">
    <source>
        <dbReference type="EMBL" id="CAF0800732.1"/>
    </source>
</evidence>
<keyword evidence="5 8" id="KW-0472">Membrane</keyword>
<feature type="transmembrane region" description="Helical" evidence="8">
    <location>
        <begin position="178"/>
        <end position="203"/>
    </location>
</feature>
<evidence type="ECO:0000256" key="3">
    <source>
        <dbReference type="ARBA" id="ARBA00022989"/>
    </source>
</evidence>
<gene>
    <name evidence="10" type="ORF">EDS130_LOCUS4839</name>
    <name evidence="11" type="ORF">XAT740_LOCUS26350</name>
</gene>
<dbReference type="PROSITE" id="PS50262">
    <property type="entry name" value="G_PROTEIN_RECEP_F1_2"/>
    <property type="match status" value="1"/>
</dbReference>
<feature type="transmembrane region" description="Helical" evidence="8">
    <location>
        <begin position="224"/>
        <end position="248"/>
    </location>
</feature>
<sequence>MGSTLTLQSNSNVITGINRYGTLFLFIFGIVGNLLSVYVFSRTHLRRSACVLCLLLSSCFNLLILVFGTLLRCLIGYNIDLTYNSPVFCVIRYYVIYVSQSASLWLIVLACFDRYLSSSLNIIRRRWMNIKRTYSITFCILILSLLAYIEVFFCFAASVQTKGECLIKDKSCSFVETISYLVLNSFLPSILMLGFGIAMLMNIKRSHQRTLNGLMNKIDRRDKQLIYMLLLQVASIVLCTFPLSIVKVYLSLTGSTTKSADRIYREQFAYQISVVISYINPSGMFFLHTLHGKLFRVELFRLFHCLRQHHERNRWKHQALHMIRDRRIHPVNRF</sequence>
<dbReference type="PANTHER" id="PTHR24243:SF230">
    <property type="entry name" value="G-PROTEIN COUPLED RECEPTORS FAMILY 1 PROFILE DOMAIN-CONTAINING PROTEIN"/>
    <property type="match status" value="1"/>
</dbReference>
<feature type="transmembrane region" description="Helical" evidence="8">
    <location>
        <begin position="91"/>
        <end position="112"/>
    </location>
</feature>
<evidence type="ECO:0000256" key="6">
    <source>
        <dbReference type="ARBA" id="ARBA00023170"/>
    </source>
</evidence>
<dbReference type="PANTHER" id="PTHR24243">
    <property type="entry name" value="G-PROTEIN COUPLED RECEPTOR"/>
    <property type="match status" value="1"/>
</dbReference>
<keyword evidence="6" id="KW-0675">Receptor</keyword>
<evidence type="ECO:0000256" key="7">
    <source>
        <dbReference type="ARBA" id="ARBA00023224"/>
    </source>
</evidence>
<dbReference type="InterPro" id="IPR017452">
    <property type="entry name" value="GPCR_Rhodpsn_7TM"/>
</dbReference>
<dbReference type="Proteomes" id="UP000663828">
    <property type="component" value="Unassembled WGS sequence"/>
</dbReference>
<keyword evidence="7" id="KW-0807">Transducer</keyword>
<dbReference type="OrthoDB" id="10010754at2759"/>
<evidence type="ECO:0000259" key="9">
    <source>
        <dbReference type="PROSITE" id="PS50262"/>
    </source>
</evidence>